<name>A0A6G0XKK2_9STRA</name>
<evidence type="ECO:0000259" key="3">
    <source>
        <dbReference type="PROSITE" id="PS50157"/>
    </source>
</evidence>
<keyword evidence="1" id="KW-0479">Metal-binding</keyword>
<gene>
    <name evidence="4" type="ORF">Ae201684_003819</name>
</gene>
<dbReference type="PANTHER" id="PTHR47765:SF2">
    <property type="entry name" value="EXONUCLEASE MUT-7 HOMOLOG"/>
    <property type="match status" value="1"/>
</dbReference>
<dbReference type="GO" id="GO:0006139">
    <property type="term" value="P:nucleobase-containing compound metabolic process"/>
    <property type="evidence" value="ECO:0007669"/>
    <property type="project" value="InterPro"/>
</dbReference>
<organism evidence="4 5">
    <name type="scientific">Aphanomyces euteiches</name>
    <dbReference type="NCBI Taxonomy" id="100861"/>
    <lineage>
        <taxon>Eukaryota</taxon>
        <taxon>Sar</taxon>
        <taxon>Stramenopiles</taxon>
        <taxon>Oomycota</taxon>
        <taxon>Saprolegniomycetes</taxon>
        <taxon>Saprolegniales</taxon>
        <taxon>Verrucalvaceae</taxon>
        <taxon>Aphanomyces</taxon>
    </lineage>
</organism>
<keyword evidence="5" id="KW-1185">Reference proteome</keyword>
<accession>A0A6G0XKK2</accession>
<comment type="caution">
    <text evidence="4">The sequence shown here is derived from an EMBL/GenBank/DDBJ whole genome shotgun (WGS) entry which is preliminary data.</text>
</comment>
<evidence type="ECO:0000313" key="5">
    <source>
        <dbReference type="Proteomes" id="UP000481153"/>
    </source>
</evidence>
<dbReference type="Gene3D" id="3.30.420.10">
    <property type="entry name" value="Ribonuclease H-like superfamily/Ribonuclease H"/>
    <property type="match status" value="1"/>
</dbReference>
<dbReference type="SUPFAM" id="SSF57667">
    <property type="entry name" value="beta-beta-alpha zinc fingers"/>
    <property type="match status" value="1"/>
</dbReference>
<protein>
    <recommendedName>
        <fullName evidence="3">C2H2-type domain-containing protein</fullName>
    </recommendedName>
</protein>
<dbReference type="InterPro" id="IPR002562">
    <property type="entry name" value="3'-5'_exonuclease_dom"/>
</dbReference>
<sequence>MPSMKRSLKAARPDEDRKDIVEIMSSKDAITKALLSAPTVQLKSSLTVQFISKASQLANCHACFQKAVVVGLDTETKPEFKKGAPQNPTSLLQIATRDKKGKEDVFILDLLALKPGDYNDMLSELFLAPSIVKMGQSLFSDLKELVQSYPSATCFNAVKSAMEANDLFRAIEGPNLPMMSLQKLVYYSIKQKLVKTHQKSNWNRRPLSPGQLSYAALDALVLVWIYDDMRARLRKHRPKLDVATLARDLDVGVAESFTCTKCQIVFSVDHAYYSHTSTCTGGSDRPFQCTMCSRRFVKKKGLAQHVTMCKKNPVAVVEQKDEKSCYCGRSRVSWKADLTLHHMCAAYKIFAKRGPNDVYEWTCVDCAKAFESPEQLLYHHGLCKQTPDKTTISNRHMRFESPPSSGKKRKTTDESVKQNVDGAKRLRYQRTASEDFTDSAAEDELWNQVGKCGTDIQGD</sequence>
<dbReference type="Proteomes" id="UP000481153">
    <property type="component" value="Unassembled WGS sequence"/>
</dbReference>
<dbReference type="VEuPathDB" id="FungiDB:AeMF1_011568"/>
<keyword evidence="1" id="KW-0862">Zinc</keyword>
<reference evidence="4 5" key="1">
    <citation type="submission" date="2019-07" db="EMBL/GenBank/DDBJ databases">
        <title>Genomics analysis of Aphanomyces spp. identifies a new class of oomycete effector associated with host adaptation.</title>
        <authorList>
            <person name="Gaulin E."/>
        </authorList>
    </citation>
    <scope>NUCLEOTIDE SEQUENCE [LARGE SCALE GENOMIC DNA]</scope>
    <source>
        <strain evidence="4 5">ATCC 201684</strain>
    </source>
</reference>
<dbReference type="SUPFAM" id="SSF53098">
    <property type="entry name" value="Ribonuclease H-like"/>
    <property type="match status" value="1"/>
</dbReference>
<dbReference type="InterPro" id="IPR036397">
    <property type="entry name" value="RNaseH_sf"/>
</dbReference>
<dbReference type="InterPro" id="IPR013087">
    <property type="entry name" value="Znf_C2H2_type"/>
</dbReference>
<feature type="region of interest" description="Disordered" evidence="2">
    <location>
        <begin position="393"/>
        <end position="424"/>
    </location>
</feature>
<dbReference type="InterPro" id="IPR012337">
    <property type="entry name" value="RNaseH-like_sf"/>
</dbReference>
<dbReference type="Gene3D" id="3.30.160.60">
    <property type="entry name" value="Classic Zinc Finger"/>
    <property type="match status" value="1"/>
</dbReference>
<dbReference type="GO" id="GO:0003676">
    <property type="term" value="F:nucleic acid binding"/>
    <property type="evidence" value="ECO:0007669"/>
    <property type="project" value="InterPro"/>
</dbReference>
<dbReference type="InterPro" id="IPR036236">
    <property type="entry name" value="Znf_C2H2_sf"/>
</dbReference>
<dbReference type="SMART" id="SM00474">
    <property type="entry name" value="35EXOc"/>
    <property type="match status" value="1"/>
</dbReference>
<dbReference type="GO" id="GO:0008270">
    <property type="term" value="F:zinc ion binding"/>
    <property type="evidence" value="ECO:0007669"/>
    <property type="project" value="UniProtKB-KW"/>
</dbReference>
<evidence type="ECO:0000256" key="1">
    <source>
        <dbReference type="PROSITE-ProRule" id="PRU00042"/>
    </source>
</evidence>
<evidence type="ECO:0000256" key="2">
    <source>
        <dbReference type="SAM" id="MobiDB-lite"/>
    </source>
</evidence>
<dbReference type="Pfam" id="PF01612">
    <property type="entry name" value="DNA_pol_A_exo1"/>
    <property type="match status" value="1"/>
</dbReference>
<dbReference type="EMBL" id="VJMJ01000042">
    <property type="protein sequence ID" value="KAF0740933.1"/>
    <property type="molecule type" value="Genomic_DNA"/>
</dbReference>
<dbReference type="InterPro" id="IPR052408">
    <property type="entry name" value="Exonuclease_MUT-7-like"/>
</dbReference>
<dbReference type="PROSITE" id="PS50157">
    <property type="entry name" value="ZINC_FINGER_C2H2_2"/>
    <property type="match status" value="2"/>
</dbReference>
<dbReference type="PANTHER" id="PTHR47765">
    <property type="entry name" value="3'-5' EXONUCLEASE DOMAIN-CONTAINING PROTEIN"/>
    <property type="match status" value="1"/>
</dbReference>
<keyword evidence="1" id="KW-0863">Zinc-finger</keyword>
<dbReference type="AlphaFoldDB" id="A0A6G0XKK2"/>
<feature type="domain" description="C2H2-type" evidence="3">
    <location>
        <begin position="287"/>
        <end position="305"/>
    </location>
</feature>
<feature type="domain" description="C2H2-type" evidence="3">
    <location>
        <begin position="361"/>
        <end position="390"/>
    </location>
</feature>
<dbReference type="GO" id="GO:0008408">
    <property type="term" value="F:3'-5' exonuclease activity"/>
    <property type="evidence" value="ECO:0007669"/>
    <property type="project" value="InterPro"/>
</dbReference>
<proteinExistence type="predicted"/>
<evidence type="ECO:0000313" key="4">
    <source>
        <dbReference type="EMBL" id="KAF0740933.1"/>
    </source>
</evidence>